<dbReference type="Gene3D" id="3.20.20.80">
    <property type="entry name" value="Glycosidases"/>
    <property type="match status" value="1"/>
</dbReference>
<organism evidence="7 8">
    <name type="scientific">Guyanagaster necrorhizus</name>
    <dbReference type="NCBI Taxonomy" id="856835"/>
    <lineage>
        <taxon>Eukaryota</taxon>
        <taxon>Fungi</taxon>
        <taxon>Dikarya</taxon>
        <taxon>Basidiomycota</taxon>
        <taxon>Agaricomycotina</taxon>
        <taxon>Agaricomycetes</taxon>
        <taxon>Agaricomycetidae</taxon>
        <taxon>Agaricales</taxon>
        <taxon>Marasmiineae</taxon>
        <taxon>Physalacriaceae</taxon>
        <taxon>Guyanagaster</taxon>
    </lineage>
</organism>
<dbReference type="OrthoDB" id="62120at2759"/>
<dbReference type="Proteomes" id="UP000812287">
    <property type="component" value="Unassembled WGS sequence"/>
</dbReference>
<sequence length="438" mass="47910">MAPSLLRAVTVAVCGASFLESVSAGISPGFNYGSDKVRGVNLGGWLVLEPWITPSLFDNTGNSAIIDEYTFGQYQDKATATTVLTNHWNTWITESDFQQIAAAGLNHVRIPIGYWAFDVSGGEPFIQGQLPYLQKAISWAQTYGLKVIVDLHGAPGSQNGFDNSGQKMSYPEWQSTQSNIDRTNAIIKTLASMFADQTNVVPIIAPLNEPAGYDGDTILSVTRQYWYDSYGNIRYPYGSSTESNTVVLIHDAFQDLSYWNGFMTSGFDGVAMDTHIYQMFSDADVALSYDGHISAACQEGSSLSSFDLWIIVGEWTPAPTDCATYLNGKFFLVSVSSVKVSFLTGRGVGARYDGTYSGETPVGSCSGKSGSASSFSSSYKTFLRQYWEAQVITYEKGEGWIQWTWKAENADDWSYQAGLANGWIPQDPTDLLYPSICG</sequence>
<dbReference type="InterPro" id="IPR001547">
    <property type="entry name" value="Glyco_hydro_5"/>
</dbReference>
<reference evidence="7" key="1">
    <citation type="submission" date="2020-11" db="EMBL/GenBank/DDBJ databases">
        <title>Adaptations for nitrogen fixation in a non-lichenized fungal sporocarp promotes dispersal by wood-feeding termites.</title>
        <authorList>
            <consortium name="DOE Joint Genome Institute"/>
            <person name="Koch R.A."/>
            <person name="Yoon G."/>
            <person name="Arayal U."/>
            <person name="Lail K."/>
            <person name="Amirebrahimi M."/>
            <person name="Labutti K."/>
            <person name="Lipzen A."/>
            <person name="Riley R."/>
            <person name="Barry K."/>
            <person name="Henrissat B."/>
            <person name="Grigoriev I.V."/>
            <person name="Herr J.R."/>
            <person name="Aime M.C."/>
        </authorList>
    </citation>
    <scope>NUCLEOTIDE SEQUENCE</scope>
    <source>
        <strain evidence="7">MCA 3950</strain>
    </source>
</reference>
<evidence type="ECO:0000256" key="3">
    <source>
        <dbReference type="ARBA" id="ARBA00023295"/>
    </source>
</evidence>
<dbReference type="Pfam" id="PF00150">
    <property type="entry name" value="Cellulase"/>
    <property type="match status" value="1"/>
</dbReference>
<dbReference type="GO" id="GO:0009251">
    <property type="term" value="P:glucan catabolic process"/>
    <property type="evidence" value="ECO:0007669"/>
    <property type="project" value="TreeGrafter"/>
</dbReference>
<dbReference type="GO" id="GO:0008422">
    <property type="term" value="F:beta-glucosidase activity"/>
    <property type="evidence" value="ECO:0007669"/>
    <property type="project" value="TreeGrafter"/>
</dbReference>
<dbReference type="GO" id="GO:0005576">
    <property type="term" value="C:extracellular region"/>
    <property type="evidence" value="ECO:0007669"/>
    <property type="project" value="TreeGrafter"/>
</dbReference>
<feature type="domain" description="Glycoside hydrolase family 5" evidence="6">
    <location>
        <begin position="82"/>
        <end position="215"/>
    </location>
</feature>
<evidence type="ECO:0000313" key="7">
    <source>
        <dbReference type="EMBL" id="KAG7452262.1"/>
    </source>
</evidence>
<evidence type="ECO:0000313" key="8">
    <source>
        <dbReference type="Proteomes" id="UP000812287"/>
    </source>
</evidence>
<proteinExistence type="inferred from homology"/>
<feature type="signal peptide" evidence="5">
    <location>
        <begin position="1"/>
        <end position="24"/>
    </location>
</feature>
<gene>
    <name evidence="7" type="ORF">BT62DRAFT_1000012</name>
</gene>
<dbReference type="PANTHER" id="PTHR31297:SF42">
    <property type="entry name" value="GLYCOSIDE HYDROLASE FAMILY 5 DOMAIN-CONTAINING PROTEIN"/>
    <property type="match status" value="1"/>
</dbReference>
<evidence type="ECO:0000256" key="1">
    <source>
        <dbReference type="ARBA" id="ARBA00005641"/>
    </source>
</evidence>
<feature type="chain" id="PRO_5040376686" evidence="5">
    <location>
        <begin position="25"/>
        <end position="438"/>
    </location>
</feature>
<dbReference type="EMBL" id="MU250524">
    <property type="protein sequence ID" value="KAG7452262.1"/>
    <property type="molecule type" value="Genomic_DNA"/>
</dbReference>
<keyword evidence="2 4" id="KW-0378">Hydrolase</keyword>
<keyword evidence="3 4" id="KW-0326">Glycosidase</keyword>
<dbReference type="GeneID" id="66098888"/>
<evidence type="ECO:0000259" key="6">
    <source>
        <dbReference type="Pfam" id="PF00150"/>
    </source>
</evidence>
<comment type="similarity">
    <text evidence="1 4">Belongs to the glycosyl hydrolase 5 (cellulase A) family.</text>
</comment>
<dbReference type="PANTHER" id="PTHR31297">
    <property type="entry name" value="GLUCAN ENDO-1,6-BETA-GLUCOSIDASE B"/>
    <property type="match status" value="1"/>
</dbReference>
<name>A0A9P7W509_9AGAR</name>
<keyword evidence="8" id="KW-1185">Reference proteome</keyword>
<dbReference type="RefSeq" id="XP_043045762.1">
    <property type="nucleotide sequence ID" value="XM_043176601.1"/>
</dbReference>
<dbReference type="AlphaFoldDB" id="A0A9P7W509"/>
<keyword evidence="5" id="KW-0732">Signal</keyword>
<evidence type="ECO:0000256" key="4">
    <source>
        <dbReference type="RuleBase" id="RU361153"/>
    </source>
</evidence>
<dbReference type="InterPro" id="IPR050386">
    <property type="entry name" value="Glycosyl_hydrolase_5"/>
</dbReference>
<dbReference type="GO" id="GO:0009986">
    <property type="term" value="C:cell surface"/>
    <property type="evidence" value="ECO:0007669"/>
    <property type="project" value="TreeGrafter"/>
</dbReference>
<protein>
    <submittedName>
        <fullName evidence="7">Glycoside hydrolase family 5 protein</fullName>
    </submittedName>
</protein>
<accession>A0A9P7W509</accession>
<dbReference type="InterPro" id="IPR017853">
    <property type="entry name" value="GH"/>
</dbReference>
<evidence type="ECO:0000256" key="5">
    <source>
        <dbReference type="SAM" id="SignalP"/>
    </source>
</evidence>
<comment type="caution">
    <text evidence="7">The sequence shown here is derived from an EMBL/GenBank/DDBJ whole genome shotgun (WGS) entry which is preliminary data.</text>
</comment>
<evidence type="ECO:0000256" key="2">
    <source>
        <dbReference type="ARBA" id="ARBA00022801"/>
    </source>
</evidence>
<dbReference type="SUPFAM" id="SSF51445">
    <property type="entry name" value="(Trans)glycosidases"/>
    <property type="match status" value="1"/>
</dbReference>